<keyword evidence="1" id="KW-0812">Transmembrane</keyword>
<comment type="caution">
    <text evidence="3">The sequence shown here is derived from an EMBL/GenBank/DDBJ whole genome shotgun (WGS) entry which is preliminary data.</text>
</comment>
<feature type="transmembrane region" description="Helical" evidence="1">
    <location>
        <begin position="52"/>
        <end position="73"/>
    </location>
</feature>
<accession>A0ABU1PGD1</accession>
<dbReference type="Proteomes" id="UP001260715">
    <property type="component" value="Unassembled WGS sequence"/>
</dbReference>
<evidence type="ECO:0000259" key="2">
    <source>
        <dbReference type="Pfam" id="PF13937"/>
    </source>
</evidence>
<name>A0ABU1PGD1_9BURK</name>
<dbReference type="NCBIfam" id="TIGR03647">
    <property type="entry name" value="Na_symport_sm"/>
    <property type="match status" value="1"/>
</dbReference>
<dbReference type="RefSeq" id="WP_039874156.1">
    <property type="nucleotide sequence ID" value="NZ_CP083589.1"/>
</dbReference>
<protein>
    <submittedName>
        <fullName evidence="3">Solute:sodium symporter small subunit</fullName>
    </submittedName>
</protein>
<evidence type="ECO:0000313" key="4">
    <source>
        <dbReference type="Proteomes" id="UP001260715"/>
    </source>
</evidence>
<organism evidence="3 4">
    <name type="scientific">Herbaspirillum frisingense</name>
    <dbReference type="NCBI Taxonomy" id="92645"/>
    <lineage>
        <taxon>Bacteria</taxon>
        <taxon>Pseudomonadati</taxon>
        <taxon>Pseudomonadota</taxon>
        <taxon>Betaproteobacteria</taxon>
        <taxon>Burkholderiales</taxon>
        <taxon>Oxalobacteraceae</taxon>
        <taxon>Herbaspirillum</taxon>
    </lineage>
</organism>
<evidence type="ECO:0000256" key="1">
    <source>
        <dbReference type="SAM" id="Phobius"/>
    </source>
</evidence>
<dbReference type="InterPro" id="IPR019886">
    <property type="entry name" value="Na_symporter_ssu"/>
</dbReference>
<dbReference type="EMBL" id="JAVDSJ010000004">
    <property type="protein sequence ID" value="MDR6585005.1"/>
    <property type="molecule type" value="Genomic_DNA"/>
</dbReference>
<keyword evidence="1" id="KW-0472">Membrane</keyword>
<gene>
    <name evidence="3" type="ORF">J2W50_003221</name>
</gene>
<keyword evidence="4" id="KW-1185">Reference proteome</keyword>
<feature type="transmembrane region" description="Helical" evidence="1">
    <location>
        <begin position="21"/>
        <end position="40"/>
    </location>
</feature>
<evidence type="ECO:0000313" key="3">
    <source>
        <dbReference type="EMBL" id="MDR6585005.1"/>
    </source>
</evidence>
<reference evidence="3 4" key="1">
    <citation type="submission" date="2023-07" db="EMBL/GenBank/DDBJ databases">
        <title>Sorghum-associated microbial communities from plants grown in Nebraska, USA.</title>
        <authorList>
            <person name="Schachtman D."/>
        </authorList>
    </citation>
    <scope>NUCLEOTIDE SEQUENCE [LARGE SCALE GENOMIC DNA]</scope>
    <source>
        <strain evidence="3 4">596</strain>
    </source>
</reference>
<sequence>MDHGSPPLDPGNQWHRTRRMTGWLLALWFLATFFFIYFARELDQVHLFGWPISFYMAAQGMMLIYLAIVVIYVRRMRRIEQLVRREQGEPWHGE</sequence>
<proteinExistence type="predicted"/>
<keyword evidence="1" id="KW-1133">Transmembrane helix</keyword>
<feature type="domain" description="Sodium symporter small subunit" evidence="2">
    <location>
        <begin position="14"/>
        <end position="81"/>
    </location>
</feature>
<dbReference type="Pfam" id="PF13937">
    <property type="entry name" value="DUF4212"/>
    <property type="match status" value="1"/>
</dbReference>